<dbReference type="Proteomes" id="UP001108025">
    <property type="component" value="Unassembled WGS sequence"/>
</dbReference>
<reference evidence="1" key="1">
    <citation type="submission" date="2021-11" db="EMBL/GenBank/DDBJ databases">
        <title>Description of novel Chryseobacterium species.</title>
        <authorList>
            <person name="Saticioglu I.B."/>
            <person name="Ay H."/>
            <person name="Altun S."/>
            <person name="Duman M."/>
        </authorList>
    </citation>
    <scope>NUCLEOTIDE SEQUENCE</scope>
    <source>
        <strain evidence="1">C-17</strain>
    </source>
</reference>
<evidence type="ECO:0000313" key="1">
    <source>
        <dbReference type="EMBL" id="MCD1117557.1"/>
    </source>
</evidence>
<sequence>MTEFEKTNPYVFIIESLDFDDEEKQAYEGEIISRILSISNIEHKYYYIRTKREFEHFINEFLESNYRYLHISCHGNLNEISTTLDRISFQELGTILGDKLDRKRLFLSSCLSTNKSLAETILSNSDCFSIIGPNEEIDMDDAAIFWSSFYQKMFKDNDRYMKNDKVKEAIKTLKEFFNVSISYFASTKTAKGWKEVNL</sequence>
<dbReference type="RefSeq" id="WP_230669526.1">
    <property type="nucleotide sequence ID" value="NZ_JAJNAY010000001.1"/>
</dbReference>
<dbReference type="EMBL" id="JAJNAY010000001">
    <property type="protein sequence ID" value="MCD1117557.1"/>
    <property type="molecule type" value="Genomic_DNA"/>
</dbReference>
<comment type="caution">
    <text evidence="1">The sequence shown here is derived from an EMBL/GenBank/DDBJ whole genome shotgun (WGS) entry which is preliminary data.</text>
</comment>
<name>A0A9Q3V3N4_9FLAO</name>
<evidence type="ECO:0000313" key="2">
    <source>
        <dbReference type="Proteomes" id="UP001108025"/>
    </source>
</evidence>
<evidence type="ECO:0008006" key="3">
    <source>
        <dbReference type="Google" id="ProtNLM"/>
    </source>
</evidence>
<keyword evidence="2" id="KW-1185">Reference proteome</keyword>
<gene>
    <name evidence="1" type="ORF">LO744_11880</name>
</gene>
<proteinExistence type="predicted"/>
<accession>A0A9Q3V3N4</accession>
<protein>
    <recommendedName>
        <fullName evidence="3">CHAT domain-containing protein</fullName>
    </recommendedName>
</protein>
<dbReference type="AlphaFoldDB" id="A0A9Q3V3N4"/>
<organism evidence="1 2">
    <name type="scientific">Chryseobacterium turcicum</name>
    <dbReference type="NCBI Taxonomy" id="2898076"/>
    <lineage>
        <taxon>Bacteria</taxon>
        <taxon>Pseudomonadati</taxon>
        <taxon>Bacteroidota</taxon>
        <taxon>Flavobacteriia</taxon>
        <taxon>Flavobacteriales</taxon>
        <taxon>Weeksellaceae</taxon>
        <taxon>Chryseobacterium group</taxon>
        <taxon>Chryseobacterium</taxon>
    </lineage>
</organism>